<keyword evidence="4" id="KW-1185">Reference proteome</keyword>
<evidence type="ECO:0000313" key="3">
    <source>
        <dbReference type="EMBL" id="DAD26498.1"/>
    </source>
</evidence>
<evidence type="ECO:0000256" key="1">
    <source>
        <dbReference type="ARBA" id="ARBA00022741"/>
    </source>
</evidence>
<dbReference type="Gene3D" id="1.10.510.10">
    <property type="entry name" value="Transferase(Phosphotransferase) domain 1"/>
    <property type="match status" value="1"/>
</dbReference>
<dbReference type="AlphaFoldDB" id="A0A822YA88"/>
<dbReference type="Proteomes" id="UP000607653">
    <property type="component" value="Unassembled WGS sequence"/>
</dbReference>
<dbReference type="InterPro" id="IPR050528">
    <property type="entry name" value="L-type_Lectin-RKs"/>
</dbReference>
<evidence type="ECO:0000256" key="2">
    <source>
        <dbReference type="ARBA" id="ARBA00022840"/>
    </source>
</evidence>
<evidence type="ECO:0000313" key="4">
    <source>
        <dbReference type="Proteomes" id="UP000607653"/>
    </source>
</evidence>
<name>A0A822YA88_NELNU</name>
<accession>A0A822YA88</accession>
<dbReference type="GO" id="GO:0005524">
    <property type="term" value="F:ATP binding"/>
    <property type="evidence" value="ECO:0007669"/>
    <property type="project" value="UniProtKB-KW"/>
</dbReference>
<dbReference type="InterPro" id="IPR011009">
    <property type="entry name" value="Kinase-like_dom_sf"/>
</dbReference>
<keyword evidence="2" id="KW-0067">ATP-binding</keyword>
<sequence>MILVEWVWQRWRDGAILGVVDSRMNGEYDESEVMMVLKLGLMCSHCVPAVRPTMRQVVRYFEGEIRMPEDLSGLGNYKAAGKNEGGFDDFIHSYPSPWSEKMSSYYFTVVGDVDVEVPMSTSPLPLISGKGCFERE</sequence>
<reference evidence="3 4" key="1">
    <citation type="journal article" date="2020" name="Mol. Biol. Evol.">
        <title>Distinct Expression and Methylation Patterns for Genes with Different Fates following a Single Whole-Genome Duplication in Flowering Plants.</title>
        <authorList>
            <person name="Shi T."/>
            <person name="Rahmani R.S."/>
            <person name="Gugger P.F."/>
            <person name="Wang M."/>
            <person name="Li H."/>
            <person name="Zhang Y."/>
            <person name="Li Z."/>
            <person name="Wang Q."/>
            <person name="Van de Peer Y."/>
            <person name="Marchal K."/>
            <person name="Chen J."/>
        </authorList>
    </citation>
    <scope>NUCLEOTIDE SEQUENCE [LARGE SCALE GENOMIC DNA]</scope>
    <source>
        <tissue evidence="3">Leaf</tissue>
    </source>
</reference>
<proteinExistence type="predicted"/>
<organism evidence="3 4">
    <name type="scientific">Nelumbo nucifera</name>
    <name type="common">Sacred lotus</name>
    <dbReference type="NCBI Taxonomy" id="4432"/>
    <lineage>
        <taxon>Eukaryota</taxon>
        <taxon>Viridiplantae</taxon>
        <taxon>Streptophyta</taxon>
        <taxon>Embryophyta</taxon>
        <taxon>Tracheophyta</taxon>
        <taxon>Spermatophyta</taxon>
        <taxon>Magnoliopsida</taxon>
        <taxon>Proteales</taxon>
        <taxon>Nelumbonaceae</taxon>
        <taxon>Nelumbo</taxon>
    </lineage>
</organism>
<dbReference type="EMBL" id="DUZY01000002">
    <property type="protein sequence ID" value="DAD26498.1"/>
    <property type="molecule type" value="Genomic_DNA"/>
</dbReference>
<dbReference type="PANTHER" id="PTHR27007">
    <property type="match status" value="1"/>
</dbReference>
<comment type="caution">
    <text evidence="3">The sequence shown here is derived from an EMBL/GenBank/DDBJ whole genome shotgun (WGS) entry which is preliminary data.</text>
</comment>
<keyword evidence="1" id="KW-0547">Nucleotide-binding</keyword>
<dbReference type="SUPFAM" id="SSF56112">
    <property type="entry name" value="Protein kinase-like (PK-like)"/>
    <property type="match status" value="1"/>
</dbReference>
<gene>
    <name evidence="3" type="ORF">HUJ06_027966</name>
</gene>
<protein>
    <submittedName>
        <fullName evidence="3">Uncharacterized protein</fullName>
    </submittedName>
</protein>